<accession>A0ABQ9W087</accession>
<evidence type="ECO:0000313" key="2">
    <source>
        <dbReference type="EMBL" id="KAK2113812.1"/>
    </source>
</evidence>
<evidence type="ECO:0000313" key="3">
    <source>
        <dbReference type="Proteomes" id="UP001266305"/>
    </source>
</evidence>
<comment type="caution">
    <text evidence="2">The sequence shown here is derived from an EMBL/GenBank/DDBJ whole genome shotgun (WGS) entry which is preliminary data.</text>
</comment>
<dbReference type="EMBL" id="JASSZA010000004">
    <property type="protein sequence ID" value="KAK2113812.1"/>
    <property type="molecule type" value="Genomic_DNA"/>
</dbReference>
<protein>
    <submittedName>
        <fullName evidence="2">Uncharacterized protein</fullName>
    </submittedName>
</protein>
<gene>
    <name evidence="2" type="ORF">P7K49_008078</name>
</gene>
<keyword evidence="3" id="KW-1185">Reference proteome</keyword>
<dbReference type="Proteomes" id="UP001266305">
    <property type="component" value="Unassembled WGS sequence"/>
</dbReference>
<evidence type="ECO:0000256" key="1">
    <source>
        <dbReference type="SAM" id="MobiDB-lite"/>
    </source>
</evidence>
<name>A0ABQ9W087_SAGOE</name>
<sequence length="102" mass="11720">MERQTQHNIPLNFPVSKFWPKALETQEAENSKTRRFASCFIPISYNFLSNLQLFSAPGLHKAHSNLPQSEEDSRVQLGHPPASQELHLTRETCSHLSEFDFP</sequence>
<organism evidence="2 3">
    <name type="scientific">Saguinus oedipus</name>
    <name type="common">Cotton-top tamarin</name>
    <name type="synonym">Oedipomidas oedipus</name>
    <dbReference type="NCBI Taxonomy" id="9490"/>
    <lineage>
        <taxon>Eukaryota</taxon>
        <taxon>Metazoa</taxon>
        <taxon>Chordata</taxon>
        <taxon>Craniata</taxon>
        <taxon>Vertebrata</taxon>
        <taxon>Euteleostomi</taxon>
        <taxon>Mammalia</taxon>
        <taxon>Eutheria</taxon>
        <taxon>Euarchontoglires</taxon>
        <taxon>Primates</taxon>
        <taxon>Haplorrhini</taxon>
        <taxon>Platyrrhini</taxon>
        <taxon>Cebidae</taxon>
        <taxon>Callitrichinae</taxon>
        <taxon>Saguinus</taxon>
    </lineage>
</organism>
<proteinExistence type="predicted"/>
<feature type="region of interest" description="Disordered" evidence="1">
    <location>
        <begin position="61"/>
        <end position="89"/>
    </location>
</feature>
<reference evidence="2 3" key="1">
    <citation type="submission" date="2023-05" db="EMBL/GenBank/DDBJ databases">
        <title>B98-5 Cell Line De Novo Hybrid Assembly: An Optical Mapping Approach.</title>
        <authorList>
            <person name="Kananen K."/>
            <person name="Auerbach J.A."/>
            <person name="Kautto E."/>
            <person name="Blachly J.S."/>
        </authorList>
    </citation>
    <scope>NUCLEOTIDE SEQUENCE [LARGE SCALE GENOMIC DNA]</scope>
    <source>
        <strain evidence="2">B95-8</strain>
        <tissue evidence="2">Cell line</tissue>
    </source>
</reference>